<name>A0A2I0R360_9FLAO</name>
<protein>
    <recommendedName>
        <fullName evidence="7">Secretion system C-terminal sorting domain-containing protein</fullName>
    </recommendedName>
</protein>
<keyword evidence="6" id="KW-1185">Reference proteome</keyword>
<dbReference type="RefSeq" id="WP_101334396.1">
    <property type="nucleotide sequence ID" value="NZ_PJNI01000007.1"/>
</dbReference>
<accession>A0A2I0R360</accession>
<dbReference type="InterPro" id="IPR049492">
    <property type="entry name" value="BD-FAE-like_dom"/>
</dbReference>
<evidence type="ECO:0000256" key="2">
    <source>
        <dbReference type="ARBA" id="ARBA00022801"/>
    </source>
</evidence>
<dbReference type="InterPro" id="IPR029058">
    <property type="entry name" value="AB_hydrolase_fold"/>
</dbReference>
<evidence type="ECO:0000259" key="3">
    <source>
        <dbReference type="Pfam" id="PF18962"/>
    </source>
</evidence>
<evidence type="ECO:0000313" key="6">
    <source>
        <dbReference type="Proteomes" id="UP000236654"/>
    </source>
</evidence>
<dbReference type="AlphaFoldDB" id="A0A2I0R360"/>
<feature type="domain" description="Secretion system C-terminal sorting" evidence="3">
    <location>
        <begin position="353"/>
        <end position="423"/>
    </location>
</feature>
<dbReference type="EMBL" id="PJNI01000007">
    <property type="protein sequence ID" value="PKR81014.1"/>
    <property type="molecule type" value="Genomic_DNA"/>
</dbReference>
<organism evidence="5 6">
    <name type="scientific">Brumimicrobium salinarum</name>
    <dbReference type="NCBI Taxonomy" id="2058658"/>
    <lineage>
        <taxon>Bacteria</taxon>
        <taxon>Pseudomonadati</taxon>
        <taxon>Bacteroidota</taxon>
        <taxon>Flavobacteriia</taxon>
        <taxon>Flavobacteriales</taxon>
        <taxon>Crocinitomicaceae</taxon>
        <taxon>Brumimicrobium</taxon>
    </lineage>
</organism>
<evidence type="ECO:0000259" key="4">
    <source>
        <dbReference type="Pfam" id="PF20434"/>
    </source>
</evidence>
<dbReference type="PANTHER" id="PTHR48081">
    <property type="entry name" value="AB HYDROLASE SUPERFAMILY PROTEIN C4A8.06C"/>
    <property type="match status" value="1"/>
</dbReference>
<reference evidence="5 6" key="1">
    <citation type="submission" date="2017-12" db="EMBL/GenBank/DDBJ databases">
        <title>The draft genome sequence of Brumimicrobium saltpan LHR20.</title>
        <authorList>
            <person name="Do Z.-J."/>
            <person name="Luo H.-R."/>
        </authorList>
    </citation>
    <scope>NUCLEOTIDE SEQUENCE [LARGE SCALE GENOMIC DNA]</scope>
    <source>
        <strain evidence="5 6">LHR20</strain>
    </source>
</reference>
<comment type="caution">
    <text evidence="5">The sequence shown here is derived from an EMBL/GenBank/DDBJ whole genome shotgun (WGS) entry which is preliminary data.</text>
</comment>
<gene>
    <name evidence="5" type="ORF">CW751_07560</name>
</gene>
<dbReference type="NCBIfam" id="TIGR04183">
    <property type="entry name" value="Por_Secre_tail"/>
    <property type="match status" value="1"/>
</dbReference>
<proteinExistence type="predicted"/>
<sequence length="424" mass="46405">MKLFFLIPTFILTVFSLHSQDCSSGRYSSDLFPGSDLTSDIQYGTNLDYEGNSVDLKLDLYQPTGDTENERALIIFIHGGSFVQGSKTGNDVVPLAKFYAKKGYVTSSISYRLGMTIPPTEKDASEAVMRATQDARAAVRYFKKSVKDDGNPYGIDTTNIYLAGSSAGGFVALHLAYLDELNEVPSIIDLNDNSLSGGIEGNSGTPNHTSNVKAIVNIAGAIGDTTWMNNNSTPVLSLHGDQDETVPFGSDMLSLLIFEIMEVDGSESIHVKAEKENIKNCFKAEYGVGHVPHSSSTEYLDTVTMYMTPFLLSEVCGTAEFCVCNTPVDPTTCHPKDGTAKLDYENLNANLMMYPNPAKDKVYFTLEKSPIHTISVIDIKGRKIKQAKIANHNTTLDLTNFDSGVYFVKLTVNEQVLTRKLVVQ</sequence>
<keyword evidence="1" id="KW-0732">Signal</keyword>
<evidence type="ECO:0000256" key="1">
    <source>
        <dbReference type="ARBA" id="ARBA00022729"/>
    </source>
</evidence>
<dbReference type="Gene3D" id="3.40.50.1820">
    <property type="entry name" value="alpha/beta hydrolase"/>
    <property type="match status" value="1"/>
</dbReference>
<dbReference type="GO" id="GO:0016787">
    <property type="term" value="F:hydrolase activity"/>
    <property type="evidence" value="ECO:0007669"/>
    <property type="project" value="UniProtKB-KW"/>
</dbReference>
<dbReference type="OrthoDB" id="9777975at2"/>
<evidence type="ECO:0008006" key="7">
    <source>
        <dbReference type="Google" id="ProtNLM"/>
    </source>
</evidence>
<dbReference type="InterPro" id="IPR026444">
    <property type="entry name" value="Secre_tail"/>
</dbReference>
<dbReference type="Pfam" id="PF18962">
    <property type="entry name" value="Por_Secre_tail"/>
    <property type="match status" value="1"/>
</dbReference>
<dbReference type="SUPFAM" id="SSF53474">
    <property type="entry name" value="alpha/beta-Hydrolases"/>
    <property type="match status" value="1"/>
</dbReference>
<feature type="domain" description="BD-FAE-like" evidence="4">
    <location>
        <begin position="58"/>
        <end position="221"/>
    </location>
</feature>
<dbReference type="Pfam" id="PF20434">
    <property type="entry name" value="BD-FAE"/>
    <property type="match status" value="1"/>
</dbReference>
<evidence type="ECO:0000313" key="5">
    <source>
        <dbReference type="EMBL" id="PKR81014.1"/>
    </source>
</evidence>
<dbReference type="InterPro" id="IPR050300">
    <property type="entry name" value="GDXG_lipolytic_enzyme"/>
</dbReference>
<dbReference type="Proteomes" id="UP000236654">
    <property type="component" value="Unassembled WGS sequence"/>
</dbReference>
<keyword evidence="2" id="KW-0378">Hydrolase</keyword>